<evidence type="ECO:0000313" key="3">
    <source>
        <dbReference type="EMBL" id="KHF25852.1"/>
    </source>
</evidence>
<gene>
    <name evidence="3" type="primary">ttg2C</name>
    <name evidence="3" type="ORF">JV46_19860</name>
</gene>
<keyword evidence="1" id="KW-1133">Transmembrane helix</keyword>
<dbReference type="RefSeq" id="WP_043115540.1">
    <property type="nucleotide sequence ID" value="NZ_JRAA01000001.1"/>
</dbReference>
<sequence length="332" mass="36883">MKYQNVSYITVGSFVLVMLIGLMAMLVMITGYVWHADYYTVRYDNVTGLSRGAPVTFEGFQIGRVASIVPEHDEKNTTTYKVNLEIDKQNEVSWPIPDDSKFRQVSSGLLSTITVEIERGESNTALEPNTELVIQGTRKRDLMQTLNSIGDEIESYKDDFRNIISRLDNTSRIIDEETPAIIALVKSGSTSLDKGIVDIVTDVKSMSSELKAGIQDMREVVGTANRESISSFLEAMEKGGQNFEELSMQLQGSRGKLDSLLEDSRDLVGNNKGDVNRTIKDLQASIKIISQSIGAITHNLDITSRNLAEFSRQIRQNPGHLIRGTSPRDAAR</sequence>
<dbReference type="InterPro" id="IPR003399">
    <property type="entry name" value="Mce/MlaD"/>
</dbReference>
<name>A0A0B0HB63_SOVGS</name>
<dbReference type="PANTHER" id="PTHR33371:SF4">
    <property type="entry name" value="INTERMEMBRANE PHOSPHOLIPID TRANSPORT SYSTEM BINDING PROTEIN MLAD"/>
    <property type="match status" value="1"/>
</dbReference>
<dbReference type="Proteomes" id="UP000030856">
    <property type="component" value="Unassembled WGS sequence"/>
</dbReference>
<dbReference type="AlphaFoldDB" id="A0A0B0HB63"/>
<proteinExistence type="predicted"/>
<dbReference type="EMBL" id="JRAA01000001">
    <property type="protein sequence ID" value="KHF25852.1"/>
    <property type="molecule type" value="Genomic_DNA"/>
</dbReference>
<feature type="domain" description="Mce/MlaD" evidence="2">
    <location>
        <begin position="38"/>
        <end position="119"/>
    </location>
</feature>
<comment type="caution">
    <text evidence="3">The sequence shown here is derived from an EMBL/GenBank/DDBJ whole genome shotgun (WGS) entry which is preliminary data.</text>
</comment>
<keyword evidence="1" id="KW-0472">Membrane</keyword>
<evidence type="ECO:0000313" key="4">
    <source>
        <dbReference type="Proteomes" id="UP000030856"/>
    </source>
</evidence>
<keyword evidence="4" id="KW-1185">Reference proteome</keyword>
<keyword evidence="1" id="KW-0812">Transmembrane</keyword>
<reference evidence="3 4" key="1">
    <citation type="journal article" date="2014" name="BMC Genomics">
        <title>The genome of the intracellular bacterium of the coastal bivalve, Solemya velum: a blueprint for thriving in and out of symbiosis.</title>
        <authorList>
            <person name="Dmytrenko O."/>
            <person name="Russell S.L."/>
            <person name="Loo W.T."/>
            <person name="Fontanez K.M."/>
            <person name="Liao L."/>
            <person name="Roeselers G."/>
            <person name="Sharma R."/>
            <person name="Stewart F.J."/>
            <person name="Newton I.L."/>
            <person name="Woyke T."/>
            <person name="Wu D."/>
            <person name="Lang J.M."/>
            <person name="Eisen J.A."/>
            <person name="Cavanaugh C.M."/>
        </authorList>
    </citation>
    <scope>NUCLEOTIDE SEQUENCE [LARGE SCALE GENOMIC DNA]</scope>
    <source>
        <strain evidence="3 4">WH</strain>
    </source>
</reference>
<protein>
    <submittedName>
        <fullName evidence="3">ABC-type transport system Ttg2ACD, subunit C</fullName>
    </submittedName>
</protein>
<dbReference type="Pfam" id="PF02470">
    <property type="entry name" value="MlaD"/>
    <property type="match status" value="1"/>
</dbReference>
<organism evidence="3 4">
    <name type="scientific">Solemya velum gill symbiont</name>
    <dbReference type="NCBI Taxonomy" id="2340"/>
    <lineage>
        <taxon>Bacteria</taxon>
        <taxon>Pseudomonadati</taxon>
        <taxon>Pseudomonadota</taxon>
        <taxon>Gammaproteobacteria</taxon>
        <taxon>sulfur-oxidizing symbionts</taxon>
    </lineage>
</organism>
<dbReference type="InterPro" id="IPR052336">
    <property type="entry name" value="MlaD_Phospholipid_Transporter"/>
</dbReference>
<dbReference type="OrthoDB" id="6193911at2"/>
<evidence type="ECO:0000259" key="2">
    <source>
        <dbReference type="Pfam" id="PF02470"/>
    </source>
</evidence>
<dbReference type="eggNOG" id="COG1463">
    <property type="taxonomic scope" value="Bacteria"/>
</dbReference>
<dbReference type="STRING" id="2340.JV46_19860"/>
<dbReference type="PANTHER" id="PTHR33371">
    <property type="entry name" value="INTERMEMBRANE PHOSPHOLIPID TRANSPORT SYSTEM BINDING PROTEIN MLAD-RELATED"/>
    <property type="match status" value="1"/>
</dbReference>
<accession>A0A0B0HB63</accession>
<evidence type="ECO:0000256" key="1">
    <source>
        <dbReference type="SAM" id="Phobius"/>
    </source>
</evidence>
<feature type="transmembrane region" description="Helical" evidence="1">
    <location>
        <begin position="6"/>
        <end position="34"/>
    </location>
</feature>